<feature type="compositionally biased region" description="Basic and acidic residues" evidence="1">
    <location>
        <begin position="21"/>
        <end position="30"/>
    </location>
</feature>
<sequence length="56" mass="6400">MTTYSCKRNLTLRLGDGCRRGTYQREERTTDGAVVGGGKKRWAAKEHVKEKKMKGR</sequence>
<dbReference type="EnsemblPlants" id="MELO3C020293.2.1">
    <property type="protein sequence ID" value="MELO3C020293.2.1"/>
    <property type="gene ID" value="MELO3C020293.2"/>
</dbReference>
<evidence type="ECO:0000313" key="2">
    <source>
        <dbReference type="EnsemblPlants" id="MELO3C020293.2.1"/>
    </source>
</evidence>
<proteinExistence type="predicted"/>
<accession>A0A9I9DLM0</accession>
<reference evidence="2" key="1">
    <citation type="submission" date="2023-03" db="UniProtKB">
        <authorList>
            <consortium name="EnsemblPlants"/>
        </authorList>
    </citation>
    <scope>IDENTIFICATION</scope>
</reference>
<dbReference type="AlphaFoldDB" id="A0A9I9DLM0"/>
<dbReference type="Gramene" id="MELO3C020293.2.1">
    <property type="protein sequence ID" value="MELO3C020293.2.1"/>
    <property type="gene ID" value="MELO3C020293.2"/>
</dbReference>
<name>A0A9I9DLM0_CUCME</name>
<organism evidence="2">
    <name type="scientific">Cucumis melo</name>
    <name type="common">Muskmelon</name>
    <dbReference type="NCBI Taxonomy" id="3656"/>
    <lineage>
        <taxon>Eukaryota</taxon>
        <taxon>Viridiplantae</taxon>
        <taxon>Streptophyta</taxon>
        <taxon>Embryophyta</taxon>
        <taxon>Tracheophyta</taxon>
        <taxon>Spermatophyta</taxon>
        <taxon>Magnoliopsida</taxon>
        <taxon>eudicotyledons</taxon>
        <taxon>Gunneridae</taxon>
        <taxon>Pentapetalae</taxon>
        <taxon>rosids</taxon>
        <taxon>fabids</taxon>
        <taxon>Cucurbitales</taxon>
        <taxon>Cucurbitaceae</taxon>
        <taxon>Benincaseae</taxon>
        <taxon>Cucumis</taxon>
    </lineage>
</organism>
<protein>
    <submittedName>
        <fullName evidence="2">Uncharacterized protein</fullName>
    </submittedName>
</protein>
<feature type="region of interest" description="Disordered" evidence="1">
    <location>
        <begin position="21"/>
        <end position="56"/>
    </location>
</feature>
<evidence type="ECO:0000256" key="1">
    <source>
        <dbReference type="SAM" id="MobiDB-lite"/>
    </source>
</evidence>